<accession>A0AAF0ZNN3</accession>
<proteinExistence type="predicted"/>
<feature type="region of interest" description="Disordered" evidence="1">
    <location>
        <begin position="249"/>
        <end position="282"/>
    </location>
</feature>
<dbReference type="AlphaFoldDB" id="A0AAF0ZNN3"/>
<protein>
    <recommendedName>
        <fullName evidence="2">Retrotransposon gag domain-containing protein</fullName>
    </recommendedName>
</protein>
<name>A0AAF0ZNN3_SOLVR</name>
<feature type="compositionally biased region" description="Acidic residues" evidence="1">
    <location>
        <begin position="271"/>
        <end position="282"/>
    </location>
</feature>
<dbReference type="Pfam" id="PF03732">
    <property type="entry name" value="Retrotrans_gag"/>
    <property type="match status" value="1"/>
</dbReference>
<dbReference type="InterPro" id="IPR005162">
    <property type="entry name" value="Retrotrans_gag_dom"/>
</dbReference>
<evidence type="ECO:0000313" key="3">
    <source>
        <dbReference type="EMBL" id="WMV46127.1"/>
    </source>
</evidence>
<feature type="domain" description="Retrotransposon gag" evidence="2">
    <location>
        <begin position="39"/>
        <end position="117"/>
    </location>
</feature>
<dbReference type="EMBL" id="CP133620">
    <property type="protein sequence ID" value="WMV46127.1"/>
    <property type="molecule type" value="Genomic_DNA"/>
</dbReference>
<keyword evidence="4" id="KW-1185">Reference proteome</keyword>
<feature type="compositionally biased region" description="Polar residues" evidence="1">
    <location>
        <begin position="249"/>
        <end position="269"/>
    </location>
</feature>
<gene>
    <name evidence="3" type="ORF">MTR67_039512</name>
</gene>
<evidence type="ECO:0000256" key="1">
    <source>
        <dbReference type="SAM" id="MobiDB-lite"/>
    </source>
</evidence>
<evidence type="ECO:0000259" key="2">
    <source>
        <dbReference type="Pfam" id="PF03732"/>
    </source>
</evidence>
<organism evidence="3 4">
    <name type="scientific">Solanum verrucosum</name>
    <dbReference type="NCBI Taxonomy" id="315347"/>
    <lineage>
        <taxon>Eukaryota</taxon>
        <taxon>Viridiplantae</taxon>
        <taxon>Streptophyta</taxon>
        <taxon>Embryophyta</taxon>
        <taxon>Tracheophyta</taxon>
        <taxon>Spermatophyta</taxon>
        <taxon>Magnoliopsida</taxon>
        <taxon>eudicotyledons</taxon>
        <taxon>Gunneridae</taxon>
        <taxon>Pentapetalae</taxon>
        <taxon>asterids</taxon>
        <taxon>lamiids</taxon>
        <taxon>Solanales</taxon>
        <taxon>Solanaceae</taxon>
        <taxon>Solanoideae</taxon>
        <taxon>Solaneae</taxon>
        <taxon>Solanum</taxon>
    </lineage>
</organism>
<sequence length="282" mass="31518">MNPRKFLGSQIGEEPQNIIDKVKKIFGVMQVTCNDRVELASYQLKDVAHIWLTKSKENRGADPAFVTWEYFTGSFLDRYFLRGLREAKAKEFKNLSQGTMSVQEYGLKFTGSERQGQGGNNNRTQYTTPAAPTCHPTRHGALFGTGGDQRQNKLYALQNCQDQEDSHDVVIVRALRHLLWPPLPASGRVCHGFLSYSRECNLIYAGIRATSSRETVATCAKRISYCRGTRYTGLQLNADMLAALGAQSPQEAMQPFNRSFSSKNNQGGEDNQGDDESSEDLT</sequence>
<evidence type="ECO:0000313" key="4">
    <source>
        <dbReference type="Proteomes" id="UP001234989"/>
    </source>
</evidence>
<reference evidence="3" key="1">
    <citation type="submission" date="2023-08" db="EMBL/GenBank/DDBJ databases">
        <title>A de novo genome assembly of Solanum verrucosum Schlechtendal, a Mexican diploid species geographically isolated from the other diploid A-genome species in potato relatives.</title>
        <authorList>
            <person name="Hosaka K."/>
        </authorList>
    </citation>
    <scope>NUCLEOTIDE SEQUENCE</scope>
    <source>
        <tissue evidence="3">Young leaves</tissue>
    </source>
</reference>
<dbReference type="Proteomes" id="UP001234989">
    <property type="component" value="Chromosome 9"/>
</dbReference>